<feature type="region of interest" description="Disordered" evidence="1">
    <location>
        <begin position="25"/>
        <end position="44"/>
    </location>
</feature>
<dbReference type="PANTHER" id="PTHR36154">
    <property type="entry name" value="DNA-BINDING TRANSCRIPTIONAL ACTIVATOR ALPA"/>
    <property type="match status" value="1"/>
</dbReference>
<name>A0ABW7G1U9_9BURK</name>
<feature type="compositionally biased region" description="Polar residues" evidence="1">
    <location>
        <begin position="25"/>
        <end position="34"/>
    </location>
</feature>
<organism evidence="2 3">
    <name type="scientific">Pelomonas nitida</name>
    <dbReference type="NCBI Taxonomy" id="3299027"/>
    <lineage>
        <taxon>Bacteria</taxon>
        <taxon>Pseudomonadati</taxon>
        <taxon>Pseudomonadota</taxon>
        <taxon>Betaproteobacteria</taxon>
        <taxon>Burkholderiales</taxon>
        <taxon>Sphaerotilaceae</taxon>
        <taxon>Roseateles</taxon>
    </lineage>
</organism>
<reference evidence="2 3" key="1">
    <citation type="submission" date="2024-09" db="EMBL/GenBank/DDBJ databases">
        <title>Novel species of the genus Pelomonas and Roseateles isolated from streams.</title>
        <authorList>
            <person name="Lu H."/>
        </authorList>
    </citation>
    <scope>NUCLEOTIDE SEQUENCE [LARGE SCALE GENOMIC DNA]</scope>
    <source>
        <strain evidence="2 3">BYS96W</strain>
    </source>
</reference>
<protein>
    <submittedName>
        <fullName evidence="2">Helix-turn-helix transcriptional regulator</fullName>
    </submittedName>
</protein>
<dbReference type="Pfam" id="PF05930">
    <property type="entry name" value="Phage_AlpA"/>
    <property type="match status" value="1"/>
</dbReference>
<accession>A0ABW7G1U9</accession>
<dbReference type="EMBL" id="JBIGIA010000002">
    <property type="protein sequence ID" value="MFG6455885.1"/>
    <property type="molecule type" value="Genomic_DNA"/>
</dbReference>
<evidence type="ECO:0000313" key="3">
    <source>
        <dbReference type="Proteomes" id="UP001606305"/>
    </source>
</evidence>
<dbReference type="RefSeq" id="WP_394486561.1">
    <property type="nucleotide sequence ID" value="NZ_JBIGIA010000002.1"/>
</dbReference>
<keyword evidence="3" id="KW-1185">Reference proteome</keyword>
<dbReference type="Proteomes" id="UP001606305">
    <property type="component" value="Unassembled WGS sequence"/>
</dbReference>
<evidence type="ECO:0000256" key="1">
    <source>
        <dbReference type="SAM" id="MobiDB-lite"/>
    </source>
</evidence>
<sequence>MSSAPITLLRKDALRRRLGGIANSTLHDWLSPSSPRHDPAMPRPIQLGANTVAWVESEVEEWLAAKVASAKKTHGGAR</sequence>
<comment type="caution">
    <text evidence="2">The sequence shown here is derived from an EMBL/GenBank/DDBJ whole genome shotgun (WGS) entry which is preliminary data.</text>
</comment>
<evidence type="ECO:0000313" key="2">
    <source>
        <dbReference type="EMBL" id="MFG6455885.1"/>
    </source>
</evidence>
<gene>
    <name evidence="2" type="ORF">ACG00X_03490</name>
</gene>
<dbReference type="InterPro" id="IPR010260">
    <property type="entry name" value="AlpA"/>
</dbReference>
<dbReference type="PANTHER" id="PTHR36154:SF1">
    <property type="entry name" value="DNA-BINDING TRANSCRIPTIONAL ACTIVATOR ALPA"/>
    <property type="match status" value="1"/>
</dbReference>
<proteinExistence type="predicted"/>
<dbReference type="InterPro" id="IPR052931">
    <property type="entry name" value="Prophage_regulatory_activator"/>
</dbReference>